<dbReference type="Gene3D" id="3.40.50.300">
    <property type="entry name" value="P-loop containing nucleotide triphosphate hydrolases"/>
    <property type="match status" value="1"/>
</dbReference>
<evidence type="ECO:0000313" key="4">
    <source>
        <dbReference type="Proteomes" id="UP000239867"/>
    </source>
</evidence>
<dbReference type="PROSITE" id="PS00662">
    <property type="entry name" value="T2SP_E"/>
    <property type="match status" value="1"/>
</dbReference>
<dbReference type="Pfam" id="PF00437">
    <property type="entry name" value="T2SSE"/>
    <property type="match status" value="1"/>
</dbReference>
<name>A0A2L1GRE8_9BACT</name>
<feature type="domain" description="Bacterial type II secretion system protein E" evidence="2">
    <location>
        <begin position="208"/>
        <end position="222"/>
    </location>
</feature>
<dbReference type="PANTHER" id="PTHR30486">
    <property type="entry name" value="TWITCHING MOTILITY PROTEIN PILT"/>
    <property type="match status" value="1"/>
</dbReference>
<dbReference type="AlphaFoldDB" id="A0A2L1GRE8"/>
<protein>
    <submittedName>
        <fullName evidence="3">P-type conjugative transfer ATPase TrbB</fullName>
    </submittedName>
</protein>
<dbReference type="PANTHER" id="PTHR30486:SF6">
    <property type="entry name" value="TYPE IV PILUS RETRACTATION ATPASE PILT"/>
    <property type="match status" value="1"/>
</dbReference>
<dbReference type="GO" id="GO:0005737">
    <property type="term" value="C:cytoplasm"/>
    <property type="evidence" value="ECO:0007669"/>
    <property type="project" value="InterPro"/>
</dbReference>
<evidence type="ECO:0000313" key="3">
    <source>
        <dbReference type="EMBL" id="AVD72194.1"/>
    </source>
</evidence>
<reference evidence="3 4" key="1">
    <citation type="journal article" date="2018" name="MBio">
        <title>Insights into the evolution of host association through the isolation and characterization of a novel human periodontal pathobiont, Desulfobulbus oralis.</title>
        <authorList>
            <person name="Cross K.L."/>
            <person name="Chirania P."/>
            <person name="Xiong W."/>
            <person name="Beall C.J."/>
            <person name="Elkins J.G."/>
            <person name="Giannone R.J."/>
            <person name="Griffen A.L."/>
            <person name="Guss A.M."/>
            <person name="Hettich R.L."/>
            <person name="Joshi S.S."/>
            <person name="Mokrzan E.M."/>
            <person name="Martin R.K."/>
            <person name="Zhulin I.B."/>
            <person name="Leys E.J."/>
            <person name="Podar M."/>
        </authorList>
    </citation>
    <scope>NUCLEOTIDE SEQUENCE [LARGE SCALE GENOMIC DNA]</scope>
    <source>
        <strain evidence="3 4">ORNL</strain>
    </source>
</reference>
<dbReference type="InterPro" id="IPR001482">
    <property type="entry name" value="T2SS/T4SS_dom"/>
</dbReference>
<sequence length="322" mass="35121">MVDTRLLANLEYNLGPVVMAALHDPLVIEIILNSDGRLWIERLGEKLSEAGAMASEQGRLIVSLVASALETTVTSENPIVEGELPLDGSRFEGVLPPVCTSPVFAIRKRASQVFDLGAYVRSGIMPASLIPVFREALAARKNLLVVGGTGTGKTTFVNALIRELSGLCPDDRLVILEDTRELQSLSANTQFFRTSDTVDMTRLLRMTMRVRPDRILIGEVRDGAALALLKSWNTGHPGGVATIHANGAEDGLYRLEELVAEATSAPKNRLISQAIDLVVHIERASGNAGRRITEVMQVTGYNARDQRYATKQVYLYNKREAA</sequence>
<accession>A0A2L1GRE8</accession>
<dbReference type="Gene3D" id="3.30.450.90">
    <property type="match status" value="1"/>
</dbReference>
<dbReference type="GO" id="GO:0005524">
    <property type="term" value="F:ATP binding"/>
    <property type="evidence" value="ECO:0007669"/>
    <property type="project" value="InterPro"/>
</dbReference>
<proteinExistence type="inferred from homology"/>
<evidence type="ECO:0000259" key="2">
    <source>
        <dbReference type="PROSITE" id="PS00662"/>
    </source>
</evidence>
<dbReference type="InterPro" id="IPR050921">
    <property type="entry name" value="T4SS_GSP_E_ATPase"/>
</dbReference>
<gene>
    <name evidence="3" type="ORF">CAY53_02215</name>
</gene>
<dbReference type="GO" id="GO:0016887">
    <property type="term" value="F:ATP hydrolysis activity"/>
    <property type="evidence" value="ECO:0007669"/>
    <property type="project" value="InterPro"/>
</dbReference>
<evidence type="ECO:0000256" key="1">
    <source>
        <dbReference type="ARBA" id="ARBA00006611"/>
    </source>
</evidence>
<dbReference type="InterPro" id="IPR014149">
    <property type="entry name" value="Conjug-transfer_TrbB"/>
</dbReference>
<dbReference type="InterPro" id="IPR027417">
    <property type="entry name" value="P-loop_NTPase"/>
</dbReference>
<dbReference type="SUPFAM" id="SSF52540">
    <property type="entry name" value="P-loop containing nucleoside triphosphate hydrolases"/>
    <property type="match status" value="1"/>
</dbReference>
<comment type="similarity">
    <text evidence="1">Belongs to the GSP E family.</text>
</comment>
<dbReference type="KEGG" id="deo:CAY53_02215"/>
<dbReference type="CDD" id="cd01130">
    <property type="entry name" value="VirB11-like_ATPase"/>
    <property type="match status" value="1"/>
</dbReference>
<dbReference type="OrthoDB" id="9810761at2"/>
<organism evidence="3 4">
    <name type="scientific">Desulfobulbus oralis</name>
    <dbReference type="NCBI Taxonomy" id="1986146"/>
    <lineage>
        <taxon>Bacteria</taxon>
        <taxon>Pseudomonadati</taxon>
        <taxon>Thermodesulfobacteriota</taxon>
        <taxon>Desulfobulbia</taxon>
        <taxon>Desulfobulbales</taxon>
        <taxon>Desulfobulbaceae</taxon>
        <taxon>Desulfobulbus</taxon>
    </lineage>
</organism>
<dbReference type="NCBIfam" id="TIGR02782">
    <property type="entry name" value="TrbB_P"/>
    <property type="match status" value="1"/>
</dbReference>
<keyword evidence="4" id="KW-1185">Reference proteome</keyword>
<dbReference type="Proteomes" id="UP000239867">
    <property type="component" value="Chromosome"/>
</dbReference>
<dbReference type="EMBL" id="CP021255">
    <property type="protein sequence ID" value="AVD72194.1"/>
    <property type="molecule type" value="Genomic_DNA"/>
</dbReference>